<name>A0A974SP96_9RHOO</name>
<sequence>MQKRSLEWDHLQTLAAVVRAGNKSAAARELGLTHATVGRRLRDLEAALGTALFARSEAGLELTATGRQALAAATAMEGAAGALARQLQAGDGELRGRVRVTCTEGFGTDLLPRHLPALHASHPGLELEILIDSRTLSLTRRRADLAIRLARPQEEALVTRRLAELPYALCCAPALADAAARALAAGAPLPLCRFEASLGELPESRWLDEHLPQGRPVLLSNNALTLLQACAAGAGVALLPVYLARRHGLALLETPAAPRRSAWLAYPEEYREVPRFRAVADWLIATFAAERAALAGAAGP</sequence>
<reference evidence="6" key="1">
    <citation type="submission" date="2020-11" db="EMBL/GenBank/DDBJ databases">
        <title>Azospira restricta DSM 18626 genome sequence.</title>
        <authorList>
            <person name="Moe W.M."/>
        </authorList>
    </citation>
    <scope>NUCLEOTIDE SEQUENCE</scope>
    <source>
        <strain evidence="6">DSM 18626</strain>
    </source>
</reference>
<evidence type="ECO:0000313" key="7">
    <source>
        <dbReference type="Proteomes" id="UP000663444"/>
    </source>
</evidence>
<dbReference type="InterPro" id="IPR036388">
    <property type="entry name" value="WH-like_DNA-bd_sf"/>
</dbReference>
<dbReference type="PROSITE" id="PS50931">
    <property type="entry name" value="HTH_LYSR"/>
    <property type="match status" value="1"/>
</dbReference>
<dbReference type="GO" id="GO:0003700">
    <property type="term" value="F:DNA-binding transcription factor activity"/>
    <property type="evidence" value="ECO:0007669"/>
    <property type="project" value="InterPro"/>
</dbReference>
<dbReference type="RefSeq" id="WP_203387441.1">
    <property type="nucleotide sequence ID" value="NZ_CP064781.1"/>
</dbReference>
<gene>
    <name evidence="6" type="ORF">IWH25_00675</name>
</gene>
<keyword evidence="2" id="KW-0805">Transcription regulation</keyword>
<protein>
    <submittedName>
        <fullName evidence="6">LysR family transcriptional regulator</fullName>
    </submittedName>
</protein>
<dbReference type="PANTHER" id="PTHR30537:SF3">
    <property type="entry name" value="TRANSCRIPTIONAL REGULATORY PROTEIN"/>
    <property type="match status" value="1"/>
</dbReference>
<organism evidence="6 7">
    <name type="scientific">Azospira restricta</name>
    <dbReference type="NCBI Taxonomy" id="404405"/>
    <lineage>
        <taxon>Bacteria</taxon>
        <taxon>Pseudomonadati</taxon>
        <taxon>Pseudomonadota</taxon>
        <taxon>Betaproteobacteria</taxon>
        <taxon>Rhodocyclales</taxon>
        <taxon>Rhodocyclaceae</taxon>
        <taxon>Azospira</taxon>
    </lineage>
</organism>
<dbReference type="Pfam" id="PF00126">
    <property type="entry name" value="HTH_1"/>
    <property type="match status" value="1"/>
</dbReference>
<evidence type="ECO:0000256" key="2">
    <source>
        <dbReference type="ARBA" id="ARBA00023015"/>
    </source>
</evidence>
<dbReference type="KEGG" id="ares:IWH25_00675"/>
<keyword evidence="3" id="KW-0238">DNA-binding</keyword>
<evidence type="ECO:0000256" key="4">
    <source>
        <dbReference type="ARBA" id="ARBA00023163"/>
    </source>
</evidence>
<dbReference type="Gene3D" id="3.40.190.290">
    <property type="match status" value="1"/>
</dbReference>
<dbReference type="Pfam" id="PF03466">
    <property type="entry name" value="LysR_substrate"/>
    <property type="match status" value="1"/>
</dbReference>
<proteinExistence type="inferred from homology"/>
<evidence type="ECO:0000259" key="5">
    <source>
        <dbReference type="PROSITE" id="PS50931"/>
    </source>
</evidence>
<accession>A0A974SP96</accession>
<comment type="similarity">
    <text evidence="1">Belongs to the LysR transcriptional regulatory family.</text>
</comment>
<dbReference type="InterPro" id="IPR058163">
    <property type="entry name" value="LysR-type_TF_proteobact-type"/>
</dbReference>
<evidence type="ECO:0000256" key="1">
    <source>
        <dbReference type="ARBA" id="ARBA00009437"/>
    </source>
</evidence>
<dbReference type="Proteomes" id="UP000663444">
    <property type="component" value="Chromosome"/>
</dbReference>
<keyword evidence="7" id="KW-1185">Reference proteome</keyword>
<dbReference type="InterPro" id="IPR000847">
    <property type="entry name" value="LysR_HTH_N"/>
</dbReference>
<keyword evidence="4" id="KW-0804">Transcription</keyword>
<dbReference type="GO" id="GO:0043565">
    <property type="term" value="F:sequence-specific DNA binding"/>
    <property type="evidence" value="ECO:0007669"/>
    <property type="project" value="TreeGrafter"/>
</dbReference>
<dbReference type="PANTHER" id="PTHR30537">
    <property type="entry name" value="HTH-TYPE TRANSCRIPTIONAL REGULATOR"/>
    <property type="match status" value="1"/>
</dbReference>
<dbReference type="AlphaFoldDB" id="A0A974SP96"/>
<dbReference type="SUPFAM" id="SSF53850">
    <property type="entry name" value="Periplasmic binding protein-like II"/>
    <property type="match status" value="1"/>
</dbReference>
<dbReference type="InterPro" id="IPR036390">
    <property type="entry name" value="WH_DNA-bd_sf"/>
</dbReference>
<dbReference type="GO" id="GO:0006351">
    <property type="term" value="P:DNA-templated transcription"/>
    <property type="evidence" value="ECO:0007669"/>
    <property type="project" value="TreeGrafter"/>
</dbReference>
<evidence type="ECO:0000256" key="3">
    <source>
        <dbReference type="ARBA" id="ARBA00023125"/>
    </source>
</evidence>
<dbReference type="EMBL" id="CP064781">
    <property type="protein sequence ID" value="QRJ63909.1"/>
    <property type="molecule type" value="Genomic_DNA"/>
</dbReference>
<feature type="domain" description="HTH lysR-type" evidence="5">
    <location>
        <begin position="6"/>
        <end position="63"/>
    </location>
</feature>
<evidence type="ECO:0000313" key="6">
    <source>
        <dbReference type="EMBL" id="QRJ63909.1"/>
    </source>
</evidence>
<dbReference type="InterPro" id="IPR005119">
    <property type="entry name" value="LysR_subst-bd"/>
</dbReference>
<dbReference type="SUPFAM" id="SSF46785">
    <property type="entry name" value="Winged helix' DNA-binding domain"/>
    <property type="match status" value="1"/>
</dbReference>
<dbReference type="Gene3D" id="1.10.10.10">
    <property type="entry name" value="Winged helix-like DNA-binding domain superfamily/Winged helix DNA-binding domain"/>
    <property type="match status" value="1"/>
</dbReference>